<reference evidence="1 2" key="1">
    <citation type="submission" date="2024-07" db="EMBL/GenBank/DDBJ databases">
        <authorList>
            <person name="Hebao G."/>
        </authorList>
    </citation>
    <scope>NUCLEOTIDE SEQUENCE [LARGE SCALE GENOMIC DNA]</scope>
    <source>
        <strain evidence="1 2">ACCC 02193</strain>
    </source>
</reference>
<dbReference type="Proteomes" id="UP001565243">
    <property type="component" value="Unassembled WGS sequence"/>
</dbReference>
<comment type="caution">
    <text evidence="1">The sequence shown here is derived from an EMBL/GenBank/DDBJ whole genome shotgun (WGS) entry which is preliminary data.</text>
</comment>
<protein>
    <submittedName>
        <fullName evidence="1">DUF1380 family protein</fullName>
    </submittedName>
</protein>
<proteinExistence type="predicted"/>
<name>A0ABV4EE44_9GAMM</name>
<dbReference type="Pfam" id="PF07128">
    <property type="entry name" value="DUF1380"/>
    <property type="match status" value="1"/>
</dbReference>
<dbReference type="RefSeq" id="WP_369896861.1">
    <property type="nucleotide sequence ID" value="NZ_JBGFFX010000019.1"/>
</dbReference>
<dbReference type="EMBL" id="JBGFFX010000019">
    <property type="protein sequence ID" value="MEY8773213.1"/>
    <property type="molecule type" value="Genomic_DNA"/>
</dbReference>
<dbReference type="InterPro" id="IPR009811">
    <property type="entry name" value="DUF1380"/>
</dbReference>
<organism evidence="1 2">
    <name type="scientific">Erwinia aeris</name>
    <dbReference type="NCBI Taxonomy" id="3239803"/>
    <lineage>
        <taxon>Bacteria</taxon>
        <taxon>Pseudomonadati</taxon>
        <taxon>Pseudomonadota</taxon>
        <taxon>Gammaproteobacteria</taxon>
        <taxon>Enterobacterales</taxon>
        <taxon>Erwiniaceae</taxon>
        <taxon>Erwinia</taxon>
    </lineage>
</organism>
<evidence type="ECO:0000313" key="2">
    <source>
        <dbReference type="Proteomes" id="UP001565243"/>
    </source>
</evidence>
<keyword evidence="2" id="KW-1185">Reference proteome</keyword>
<sequence>MHGNVNDICARLLDQFDPSTPLSILIWTTDDVHDSTPDMCLTYQEAESVLAEISECRSHHQYGVGRDTIWSLAKQLREDAARERKVTVSAGPLQEVLKLAAEFLRLEDIQGGEDAAKRLYADESEAFRSVSETLEKLTRPDTGIENCRLQERA</sequence>
<gene>
    <name evidence="1" type="ORF">AB6T85_22675</name>
</gene>
<evidence type="ECO:0000313" key="1">
    <source>
        <dbReference type="EMBL" id="MEY8773213.1"/>
    </source>
</evidence>
<accession>A0ABV4EE44</accession>